<proteinExistence type="predicted"/>
<dbReference type="EMBL" id="HM125544">
    <property type="protein sequence ID" value="AEC32886.1"/>
    <property type="molecule type" value="Genomic_RNA"/>
</dbReference>
<organism evidence="2">
    <name type="scientific">Rice ragged stunt virus</name>
    <name type="common">RRSV</name>
    <dbReference type="NCBI Taxonomy" id="42475"/>
    <lineage>
        <taxon>Viruses</taxon>
        <taxon>Riboviria</taxon>
        <taxon>Orthornavirae</taxon>
        <taxon>Duplornaviricota</taxon>
        <taxon>Resentoviricetes</taxon>
        <taxon>Reovirales</taxon>
        <taxon>Spinareoviridae</taxon>
        <taxon>Oryzavirus</taxon>
        <taxon>Oryzavirus oryzae</taxon>
    </lineage>
</organism>
<evidence type="ECO:0000256" key="1">
    <source>
        <dbReference type="SAM" id="MobiDB-lite"/>
    </source>
</evidence>
<reference evidence="2" key="1">
    <citation type="submission" date="2010-04" db="EMBL/GenBank/DDBJ databases">
        <title>Phylogenetic evidence for origin and evolution of rice rigged stunt virus.</title>
        <authorList>
            <person name="Chen Q."/>
            <person name="Wu M.A."/>
            <person name="Wu Z.J."/>
            <person name="Xie L.H."/>
        </authorList>
    </citation>
    <scope>NUCLEOTIDE SEQUENCE</scope>
    <source>
        <strain evidence="2">CT</strain>
    </source>
</reference>
<feature type="region of interest" description="Disordered" evidence="1">
    <location>
        <begin position="450"/>
        <end position="469"/>
    </location>
</feature>
<organismHost>
    <name type="scientific">Oryza nivara</name>
    <name type="common">Indian wild rice</name>
    <name type="synonym">Oryza sativa f. spontanea</name>
    <dbReference type="NCBI Taxonomy" id="4536"/>
</organismHost>
<evidence type="ECO:0000313" key="2">
    <source>
        <dbReference type="EMBL" id="AEC32886.1"/>
    </source>
</evidence>
<sequence>MQLFIVKLDSRSSASNEILVLDINELRKYVSKHQLSFRGAQVHETNSEHSVRNWEDDNITMFFHTSNVFPSEKSVRHALFSRNSVHVCGPLNIGAFRDSLRVLQSPQFPIHTYGDDITVFDKLREFVVVPNSLAVVDMDTSAWERYTYSLFTDEPGTITLADETPPTISPTGRDSVSPVARFSPSISISSIAIGEVGSASKRRQRLVKQAKSSDKTPIPEIRLNKKDTAFAETGTEQASPKTEIVAATVHKIPVNHAEADKRVVVLKGRTKDKAQEVREVTSLARDTTGVEHELMQSVGDDSVQVSGELSGFGDESFEVSKTDVVGVENKQLAIDRVPELEPCGEVSEDEELVSEGMYAVPLDLDIYAEKCPSPTPPNSPKKREEADHEPIDISSAMMKLRLIAAAFQKEMMAYDKIDCLSSDDPAYLLAQFCLRNLNGVFVPEYVEEHSSDEENADDPNQGWNGTPVHGSREIFEKLSESRLASMEMISNVKPIRWNSKKTTYAVTIERGNPNLIANAVSDAWANHSQISKRVIRAFGCSTDYCLERLASRDYDAILMLMSSLSGACHATKSYCYLQIVAYGSLAAPECEELDSPVASIKCYSAVAHEMHELNRLKESGVAALPDKLMLETYLRKLSRHFEDTSAMLETVSTTNAFPFRVVVLLVSMSGIGLVIRPIID</sequence>
<organismHost>
    <name type="scientific">Oryza latifolia</name>
    <dbReference type="NCBI Taxonomy" id="4534"/>
</organismHost>
<protein>
    <submittedName>
        <fullName evidence="2">Non-structural protein</fullName>
    </submittedName>
</protein>
<name>F4YTT1_RRSV</name>
<organismHost>
    <name type="scientific">Oryza rufipogon</name>
    <name type="common">Brownbeard rice</name>
    <name type="synonym">Asian wild rice</name>
    <dbReference type="NCBI Taxonomy" id="4529"/>
</organismHost>
<accession>F4YTT1</accession>